<dbReference type="PANTHER" id="PTHR33835">
    <property type="entry name" value="YALI0C07656P"/>
    <property type="match status" value="1"/>
</dbReference>
<reference evidence="1 2" key="1">
    <citation type="journal article" date="2012" name="J. Bacteriol.">
        <title>Draft Genome Sequence of Mesorhizobium alhagi CCNWXJ12-2T, a Novel Salt-Resistant Species Isolated from the Desert of Northwestern China.</title>
        <authorList>
            <person name="Zhou M."/>
            <person name="Chen W."/>
            <person name="Chen H."/>
            <person name="Wei G."/>
        </authorList>
    </citation>
    <scope>NUCLEOTIDE SEQUENCE [LARGE SCALE GENOMIC DNA]</scope>
    <source>
        <strain evidence="1 2">CCNWXJ12-2</strain>
    </source>
</reference>
<dbReference type="PATRIC" id="fig|1107882.3.peg.6629"/>
<sequence>MVGAFPDTITWASPRVRQRARARHVDVDFKRDLEASPPEEWRREIDQVLFPGGYFKEFIFFHKASRTLILTDAIINIELAKISEPWRTATKLTGMYHPRGQIFFGMQLPLLVQRRKGKAAIGRIHSWQPQRIVLSHGRCFDADAAEVIRRIFGAPGHDE</sequence>
<dbReference type="PANTHER" id="PTHR33835:SF1">
    <property type="entry name" value="METALLO-BETA-LACTAMASE DOMAIN-CONTAINING PROTEIN"/>
    <property type="match status" value="1"/>
</dbReference>
<accession>H0I312</accession>
<dbReference type="InterPro" id="IPR025638">
    <property type="entry name" value="DUF4336"/>
</dbReference>
<dbReference type="AlphaFoldDB" id="H0I312"/>
<dbReference type="RefSeq" id="WP_008840419.1">
    <property type="nucleotide sequence ID" value="NZ_AHAM01000310.1"/>
</dbReference>
<proteinExistence type="predicted"/>
<evidence type="ECO:0000313" key="1">
    <source>
        <dbReference type="EMBL" id="EHK52650.1"/>
    </source>
</evidence>
<organism evidence="1 2">
    <name type="scientific">Mesorhizobium alhagi CCNWXJ12-2</name>
    <dbReference type="NCBI Taxonomy" id="1107882"/>
    <lineage>
        <taxon>Bacteria</taxon>
        <taxon>Pseudomonadati</taxon>
        <taxon>Pseudomonadota</taxon>
        <taxon>Alphaproteobacteria</taxon>
        <taxon>Hyphomicrobiales</taxon>
        <taxon>Phyllobacteriaceae</taxon>
        <taxon>Allomesorhizobium</taxon>
    </lineage>
</organism>
<protein>
    <submittedName>
        <fullName evidence="1">Uncharacterized protein</fullName>
    </submittedName>
</protein>
<dbReference type="Proteomes" id="UP000003250">
    <property type="component" value="Unassembled WGS sequence"/>
</dbReference>
<gene>
    <name evidence="1" type="ORF">MAXJ12_34349</name>
</gene>
<dbReference type="EMBL" id="AHAM01000310">
    <property type="protein sequence ID" value="EHK52650.1"/>
    <property type="molecule type" value="Genomic_DNA"/>
</dbReference>
<evidence type="ECO:0000313" key="2">
    <source>
        <dbReference type="Proteomes" id="UP000003250"/>
    </source>
</evidence>
<keyword evidence="2" id="KW-1185">Reference proteome</keyword>
<name>H0I312_9HYPH</name>